<sequence length="307" mass="32132">MNRPDAVRAEGLRFRYGGVAALDGLDLAARTAEITAVLGPNGAGKTTFLRQVCGLAPVQDGTLTVLGRSIGGEDPTLRRDLGVVFQEPTLDAELTVMENLVLHGRLFGMSRSAARSGARELLGGFGLDGRSADRVRRLSGGLARRVELVRALLHRPRLLVLDEPTAGLDPEARAVFWSDVRAQVATAGTTVLFSTHYMDEAEVSDRVHVVAGGRAVASGSPLELRMSAGSGSVHLAVDAPGPLLAVLGAAGILALEAPGGVLVPHRDPAASVHGLCVLAARHGLRIDRVELRQSSLEEVFLSCVAAS</sequence>
<dbReference type="RefSeq" id="WP_231335737.1">
    <property type="nucleotide sequence ID" value="NZ_CP059572.1"/>
</dbReference>
<dbReference type="InterPro" id="IPR003439">
    <property type="entry name" value="ABC_transporter-like_ATP-bd"/>
</dbReference>
<dbReference type="Gene3D" id="3.40.50.300">
    <property type="entry name" value="P-loop containing nucleotide triphosphate hydrolases"/>
    <property type="match status" value="1"/>
</dbReference>
<evidence type="ECO:0000256" key="5">
    <source>
        <dbReference type="ARBA" id="ARBA00022840"/>
    </source>
</evidence>
<reference evidence="8" key="1">
    <citation type="submission" date="2020-07" db="EMBL/GenBank/DDBJ databases">
        <authorList>
            <person name="Tarantini F.S."/>
            <person name="Hong K.W."/>
            <person name="Chan K.G."/>
        </authorList>
    </citation>
    <scope>NUCLEOTIDE SEQUENCE</scope>
    <source>
        <strain evidence="8">32-07</strain>
    </source>
</reference>
<dbReference type="SMART" id="SM00382">
    <property type="entry name" value="AAA"/>
    <property type="match status" value="1"/>
</dbReference>
<evidence type="ECO:0000256" key="3">
    <source>
        <dbReference type="ARBA" id="ARBA00022448"/>
    </source>
</evidence>
<evidence type="ECO:0000313" key="9">
    <source>
        <dbReference type="Proteomes" id="UP001049518"/>
    </source>
</evidence>
<keyword evidence="6" id="KW-0046">Antibiotic resistance</keyword>
<comment type="similarity">
    <text evidence="2">Belongs to the ABC transporter superfamily.</text>
</comment>
<feature type="domain" description="ABC transporter" evidence="7">
    <location>
        <begin position="7"/>
        <end position="237"/>
    </location>
</feature>
<evidence type="ECO:0000256" key="6">
    <source>
        <dbReference type="ARBA" id="ARBA00023251"/>
    </source>
</evidence>
<keyword evidence="9" id="KW-1185">Reference proteome</keyword>
<proteinExistence type="inferred from homology"/>
<dbReference type="EMBL" id="CP059572">
    <property type="protein sequence ID" value="QXJ22480.1"/>
    <property type="molecule type" value="Genomic_DNA"/>
</dbReference>
<dbReference type="Proteomes" id="UP001049518">
    <property type="component" value="Chromosome"/>
</dbReference>
<evidence type="ECO:0000256" key="2">
    <source>
        <dbReference type="ARBA" id="ARBA00005417"/>
    </source>
</evidence>
<organism evidence="8 9">
    <name type="scientific">Actinomadura graeca</name>
    <dbReference type="NCBI Taxonomy" id="2750812"/>
    <lineage>
        <taxon>Bacteria</taxon>
        <taxon>Bacillati</taxon>
        <taxon>Actinomycetota</taxon>
        <taxon>Actinomycetes</taxon>
        <taxon>Streptosporangiales</taxon>
        <taxon>Thermomonosporaceae</taxon>
        <taxon>Actinomadura</taxon>
    </lineage>
</organism>
<keyword evidence="4" id="KW-0547">Nucleotide-binding</keyword>
<name>A0ABX8QUH9_9ACTN</name>
<dbReference type="InterPro" id="IPR027417">
    <property type="entry name" value="P-loop_NTPase"/>
</dbReference>
<comment type="subcellular location">
    <subcellularLocation>
        <location evidence="1">Cell membrane</location>
        <topology evidence="1">Peripheral membrane protein</topology>
    </subcellularLocation>
</comment>
<dbReference type="Pfam" id="PF00005">
    <property type="entry name" value="ABC_tran"/>
    <property type="match status" value="1"/>
</dbReference>
<dbReference type="PROSITE" id="PS50893">
    <property type="entry name" value="ABC_TRANSPORTER_2"/>
    <property type="match status" value="1"/>
</dbReference>
<dbReference type="SUPFAM" id="SSF52540">
    <property type="entry name" value="P-loop containing nucleoside triphosphate hydrolases"/>
    <property type="match status" value="1"/>
</dbReference>
<keyword evidence="5 8" id="KW-0067">ATP-binding</keyword>
<dbReference type="PANTHER" id="PTHR42711:SF5">
    <property type="entry name" value="ABC TRANSPORTER ATP-BINDING PROTEIN NATA"/>
    <property type="match status" value="1"/>
</dbReference>
<evidence type="ECO:0000256" key="4">
    <source>
        <dbReference type="ARBA" id="ARBA00022741"/>
    </source>
</evidence>
<accession>A0ABX8QUH9</accession>
<dbReference type="PANTHER" id="PTHR42711">
    <property type="entry name" value="ABC TRANSPORTER ATP-BINDING PROTEIN"/>
    <property type="match status" value="1"/>
</dbReference>
<evidence type="ECO:0000256" key="1">
    <source>
        <dbReference type="ARBA" id="ARBA00004202"/>
    </source>
</evidence>
<dbReference type="InterPro" id="IPR003593">
    <property type="entry name" value="AAA+_ATPase"/>
</dbReference>
<evidence type="ECO:0000313" key="8">
    <source>
        <dbReference type="EMBL" id="QXJ22480.1"/>
    </source>
</evidence>
<keyword evidence="3" id="KW-0813">Transport</keyword>
<dbReference type="InterPro" id="IPR050763">
    <property type="entry name" value="ABC_transporter_ATP-binding"/>
</dbReference>
<evidence type="ECO:0000259" key="7">
    <source>
        <dbReference type="PROSITE" id="PS50893"/>
    </source>
</evidence>
<dbReference type="GO" id="GO:0005524">
    <property type="term" value="F:ATP binding"/>
    <property type="evidence" value="ECO:0007669"/>
    <property type="project" value="UniProtKB-KW"/>
</dbReference>
<protein>
    <submittedName>
        <fullName evidence="8">ABC transporter ATP-binding protein</fullName>
    </submittedName>
</protein>
<gene>
    <name evidence="8" type="ORF">AGRA3207_003484</name>
</gene>